<keyword evidence="4 6" id="KW-1133">Transmembrane helix</keyword>
<evidence type="ECO:0000313" key="8">
    <source>
        <dbReference type="Proteomes" id="UP000031433"/>
    </source>
</evidence>
<feature type="transmembrane region" description="Helical" evidence="6">
    <location>
        <begin position="335"/>
        <end position="355"/>
    </location>
</feature>
<dbReference type="Proteomes" id="UP000031433">
    <property type="component" value="Unassembled WGS sequence"/>
</dbReference>
<feature type="transmembrane region" description="Helical" evidence="6">
    <location>
        <begin position="190"/>
        <end position="218"/>
    </location>
</feature>
<evidence type="ECO:0000256" key="6">
    <source>
        <dbReference type="SAM" id="Phobius"/>
    </source>
</evidence>
<keyword evidence="5 6" id="KW-0472">Membrane</keyword>
<feature type="transmembrane region" description="Helical" evidence="6">
    <location>
        <begin position="274"/>
        <end position="295"/>
    </location>
</feature>
<dbReference type="EMBL" id="JXBL01000001">
    <property type="protein sequence ID" value="KIE42099.1"/>
    <property type="molecule type" value="Genomic_DNA"/>
</dbReference>
<comment type="caution">
    <text evidence="7">The sequence shown here is derived from an EMBL/GenBank/DDBJ whole genome shotgun (WGS) entry which is preliminary data.</text>
</comment>
<dbReference type="GO" id="GO:0005886">
    <property type="term" value="C:plasma membrane"/>
    <property type="evidence" value="ECO:0007669"/>
    <property type="project" value="UniProtKB-SubCell"/>
</dbReference>
<proteinExistence type="predicted"/>
<evidence type="ECO:0000256" key="4">
    <source>
        <dbReference type="ARBA" id="ARBA00022989"/>
    </source>
</evidence>
<keyword evidence="3 6" id="KW-0812">Transmembrane</keyword>
<feature type="transmembrane region" description="Helical" evidence="6">
    <location>
        <begin position="422"/>
        <end position="442"/>
    </location>
</feature>
<keyword evidence="2" id="KW-1003">Cell membrane</keyword>
<evidence type="ECO:0008006" key="9">
    <source>
        <dbReference type="Google" id="ProtNLM"/>
    </source>
</evidence>
<organism evidence="7 8">
    <name type="scientific">Geobacter soli</name>
    <dbReference type="NCBI Taxonomy" id="1510391"/>
    <lineage>
        <taxon>Bacteria</taxon>
        <taxon>Pseudomonadati</taxon>
        <taxon>Thermodesulfobacteriota</taxon>
        <taxon>Desulfuromonadia</taxon>
        <taxon>Geobacterales</taxon>
        <taxon>Geobacteraceae</taxon>
        <taxon>Geobacter</taxon>
    </lineage>
</organism>
<reference evidence="7 8" key="1">
    <citation type="submission" date="2015-01" db="EMBL/GenBank/DDBJ databases">
        <title>Genome sequence of the anaerobic bacterium Geobacter soli GSS01, a dissimilatory Fe(III) reducer from soil.</title>
        <authorList>
            <person name="Yang G."/>
            <person name="Zhou S."/>
        </authorList>
    </citation>
    <scope>NUCLEOTIDE SEQUENCE [LARGE SCALE GENOMIC DNA]</scope>
    <source>
        <strain evidence="7 8">GSS01</strain>
    </source>
</reference>
<dbReference type="PANTHER" id="PTHR30250:SF26">
    <property type="entry name" value="PSMA PROTEIN"/>
    <property type="match status" value="1"/>
</dbReference>
<evidence type="ECO:0000256" key="5">
    <source>
        <dbReference type="ARBA" id="ARBA00023136"/>
    </source>
</evidence>
<protein>
    <recommendedName>
        <fullName evidence="9">Polysaccharide biosynthesis protein</fullName>
    </recommendedName>
</protein>
<evidence type="ECO:0000256" key="1">
    <source>
        <dbReference type="ARBA" id="ARBA00004651"/>
    </source>
</evidence>
<feature type="transmembrane region" description="Helical" evidence="6">
    <location>
        <begin position="114"/>
        <end position="134"/>
    </location>
</feature>
<sequence>MMVARAKTYLASCWNSPTLMTWGSFLSKSLSLIIVLPLLLTRLSAAEISLWYLFMTMIGLQAIVDAGFSPTFIRVIAYVRGGAGIRELKECHHAGTGTFDLQTLNQVYSTMSRVYRYLGVIWTFLLLVAGTIALQRPVTAVSDKGAAWLAWGIIVIASGISFQGALYSSYLQGMNQVALVRRWETVTSLAAIMSSFLVLLAGGGLLGLVIANQAWLVINVARDRCLARWAEHGILRTFVRQPFNRDIFDAVWPSAWRSGLGILMSYGLIQASGIIYAQIGNAASVATYLLGLRLIQMVSQFSQAPFYSKIPLLSRLYAEDRRADLLRVAKRGMTFAHWTYVTGFVGLGLAGAPILSHIGSHAPFPEGLLWSLMGLAFFLERYGAMHVQLYSTTNHIIWHVANGGMGIIYLLTSCLLLQSIGVYAFVAGMIAGYLGFYCWFAAYHSYKAFNLKFVEFELQTSFAPFLSGVLGSFLIFLNCR</sequence>
<gene>
    <name evidence="7" type="ORF">SE37_05370</name>
</gene>
<feature type="transmembrane region" description="Helical" evidence="6">
    <location>
        <begin position="396"/>
        <end position="417"/>
    </location>
</feature>
<evidence type="ECO:0000256" key="2">
    <source>
        <dbReference type="ARBA" id="ARBA00022475"/>
    </source>
</evidence>
<name>A0A0C1TMH5_9BACT</name>
<dbReference type="InterPro" id="IPR050833">
    <property type="entry name" value="Poly_Biosynth_Transport"/>
</dbReference>
<feature type="transmembrane region" description="Helical" evidence="6">
    <location>
        <begin position="146"/>
        <end position="170"/>
    </location>
</feature>
<feature type="transmembrane region" description="Helical" evidence="6">
    <location>
        <begin position="462"/>
        <end position="479"/>
    </location>
</feature>
<evidence type="ECO:0000313" key="7">
    <source>
        <dbReference type="EMBL" id="KIE42099.1"/>
    </source>
</evidence>
<dbReference type="AlphaFoldDB" id="A0A0C1TMH5"/>
<accession>A0A0C1TMH5</accession>
<dbReference type="PANTHER" id="PTHR30250">
    <property type="entry name" value="PST FAMILY PREDICTED COLANIC ACID TRANSPORTER"/>
    <property type="match status" value="1"/>
</dbReference>
<comment type="subcellular location">
    <subcellularLocation>
        <location evidence="1">Cell membrane</location>
        <topology evidence="1">Multi-pass membrane protein</topology>
    </subcellularLocation>
</comment>
<keyword evidence="8" id="KW-1185">Reference proteome</keyword>
<evidence type="ECO:0000256" key="3">
    <source>
        <dbReference type="ARBA" id="ARBA00022692"/>
    </source>
</evidence>